<proteinExistence type="predicted"/>
<organism evidence="1 2">
    <name type="scientific">Spiromyces aspiralis</name>
    <dbReference type="NCBI Taxonomy" id="68401"/>
    <lineage>
        <taxon>Eukaryota</taxon>
        <taxon>Fungi</taxon>
        <taxon>Fungi incertae sedis</taxon>
        <taxon>Zoopagomycota</taxon>
        <taxon>Kickxellomycotina</taxon>
        <taxon>Kickxellomycetes</taxon>
        <taxon>Kickxellales</taxon>
        <taxon>Kickxellaceae</taxon>
        <taxon>Spiromyces</taxon>
    </lineage>
</organism>
<comment type="caution">
    <text evidence="1">The sequence shown here is derived from an EMBL/GenBank/DDBJ whole genome shotgun (WGS) entry which is preliminary data.</text>
</comment>
<name>A0ACC1HBY1_9FUNG</name>
<protein>
    <submittedName>
        <fullName evidence="1">Uncharacterized protein</fullName>
    </submittedName>
</protein>
<reference evidence="1" key="1">
    <citation type="submission" date="2022-06" db="EMBL/GenBank/DDBJ databases">
        <title>Phylogenomic reconstructions and comparative analyses of Kickxellomycotina fungi.</title>
        <authorList>
            <person name="Reynolds N.K."/>
            <person name="Stajich J.E."/>
            <person name="Barry K."/>
            <person name="Grigoriev I.V."/>
            <person name="Crous P."/>
            <person name="Smith M.E."/>
        </authorList>
    </citation>
    <scope>NUCLEOTIDE SEQUENCE</scope>
    <source>
        <strain evidence="1">RSA 2271</strain>
    </source>
</reference>
<gene>
    <name evidence="1" type="ORF">EV182_003986</name>
</gene>
<sequence>MSSISQSRQDYFDIDDILAQSQASDLTHLELCATQRVPCIFNIDVDGVGGSGDMQDSMIRRNTRLALPFWIADKFNEEYVPTGAISPVMAAAAIRPRLVAASNNSLCWLCREIVDMEAPKAFGKRAKRMFSASAVHLDMHSLSPYFYRLGNHIAEM</sequence>
<dbReference type="Proteomes" id="UP001145114">
    <property type="component" value="Unassembled WGS sequence"/>
</dbReference>
<evidence type="ECO:0000313" key="1">
    <source>
        <dbReference type="EMBL" id="KAJ1674090.1"/>
    </source>
</evidence>
<dbReference type="EMBL" id="JAMZIH010006277">
    <property type="protein sequence ID" value="KAJ1674090.1"/>
    <property type="molecule type" value="Genomic_DNA"/>
</dbReference>
<accession>A0ACC1HBY1</accession>
<evidence type="ECO:0000313" key="2">
    <source>
        <dbReference type="Proteomes" id="UP001145114"/>
    </source>
</evidence>
<keyword evidence="2" id="KW-1185">Reference proteome</keyword>